<feature type="transmembrane region" description="Helical" evidence="6">
    <location>
        <begin position="288"/>
        <end position="309"/>
    </location>
</feature>
<feature type="transmembrane region" description="Helical" evidence="6">
    <location>
        <begin position="30"/>
        <end position="52"/>
    </location>
</feature>
<comment type="similarity">
    <text evidence="2 6">Belongs to the multi antimicrobial extrusion (MATE) (TC 2.A.66.1) family.</text>
</comment>
<dbReference type="PANTHER" id="PTHR11206">
    <property type="entry name" value="MULTIDRUG RESISTANCE PROTEIN"/>
    <property type="match status" value="1"/>
</dbReference>
<keyword evidence="5 6" id="KW-0472">Membrane</keyword>
<dbReference type="InterPro" id="IPR002528">
    <property type="entry name" value="MATE_fam"/>
</dbReference>
<keyword evidence="3 6" id="KW-0812">Transmembrane</keyword>
<feature type="transmembrane region" description="Helical" evidence="6">
    <location>
        <begin position="431"/>
        <end position="452"/>
    </location>
</feature>
<comment type="caution">
    <text evidence="7">The sequence shown here is derived from an EMBL/GenBank/DDBJ whole genome shotgun (WGS) entry which is preliminary data.</text>
</comment>
<evidence type="ECO:0000256" key="5">
    <source>
        <dbReference type="ARBA" id="ARBA00023136"/>
    </source>
</evidence>
<feature type="transmembrane region" description="Helical" evidence="6">
    <location>
        <begin position="113"/>
        <end position="137"/>
    </location>
</feature>
<sequence>MEGSDLKQKLLSEEEEELSLVERVWRESKAMWIVAAPAIFTRFSTFGLNVISQAFVGHIGSTELAAFALVYTVLIRFANGILLGMASALSTLCGQAYGAKEYGMMGVYLQRSWIVLFLTAVMLLPVFIFTSPILILLGQDERIAQVAGTISLWSIPVMFAFIVSFTCQTFLQSQSKNVIIAFLAAFSIVTHVFISWLLTMKFKFGISGAMISTSLAYWLPNIGQLIFTTCGWCSDSWKGFSILAFKDLWPVVKMSLSSGAMLCLELWYNTILILLTGNMKNAEVEIDALSICLNINGWEMMISLGFMAAASVRVANELGKGSAKAAKFSIVVAVLTSLTIGFVLFLFFLFFRERLAYIFTSDKDVAFAVGDLSPLLSVSILLNSVQPVLSGVAIGAGWQSIVAYVNLGCYYVIGVPVGLVLGNILDLQVKGIWIGMLFGTLIQTIVLIVITYKTNWDEQVVIARNRVKRWSKVDSADHEKEVGTKYVDS</sequence>
<dbReference type="Proteomes" id="UP001603857">
    <property type="component" value="Unassembled WGS sequence"/>
</dbReference>
<feature type="transmembrane region" description="Helical" evidence="6">
    <location>
        <begin position="64"/>
        <end position="92"/>
    </location>
</feature>
<dbReference type="Pfam" id="PF01554">
    <property type="entry name" value="MatE"/>
    <property type="match status" value="2"/>
</dbReference>
<reference evidence="7 8" key="1">
    <citation type="submission" date="2024-08" db="EMBL/GenBank/DDBJ databases">
        <title>Insights into the chromosomal genome structure of Flemingia macrophylla.</title>
        <authorList>
            <person name="Ding Y."/>
            <person name="Zhao Y."/>
            <person name="Bi W."/>
            <person name="Wu M."/>
            <person name="Zhao G."/>
            <person name="Gong Y."/>
            <person name="Li W."/>
            <person name="Zhang P."/>
        </authorList>
    </citation>
    <scope>NUCLEOTIDE SEQUENCE [LARGE SCALE GENOMIC DNA]</scope>
    <source>
        <strain evidence="7">DYQJB</strain>
        <tissue evidence="7">Leaf</tissue>
    </source>
</reference>
<comment type="subcellular location">
    <subcellularLocation>
        <location evidence="1">Membrane</location>
        <topology evidence="1">Multi-pass membrane protein</topology>
    </subcellularLocation>
</comment>
<evidence type="ECO:0000256" key="1">
    <source>
        <dbReference type="ARBA" id="ARBA00004141"/>
    </source>
</evidence>
<dbReference type="CDD" id="cd13132">
    <property type="entry name" value="MATE_eukaryotic"/>
    <property type="match status" value="1"/>
</dbReference>
<dbReference type="InterPro" id="IPR045069">
    <property type="entry name" value="MATE_euk"/>
</dbReference>
<dbReference type="EMBL" id="JBGMDY010000010">
    <property type="protein sequence ID" value="KAL2320545.1"/>
    <property type="molecule type" value="Genomic_DNA"/>
</dbReference>
<evidence type="ECO:0000256" key="2">
    <source>
        <dbReference type="ARBA" id="ARBA00010199"/>
    </source>
</evidence>
<feature type="transmembrane region" description="Helical" evidence="6">
    <location>
        <begin position="143"/>
        <end position="166"/>
    </location>
</feature>
<protein>
    <recommendedName>
        <fullName evidence="6">Protein DETOXIFICATION</fullName>
    </recommendedName>
    <alternativeName>
        <fullName evidence="6">Multidrug and toxic compound extrusion protein</fullName>
    </alternativeName>
</protein>
<evidence type="ECO:0000256" key="4">
    <source>
        <dbReference type="ARBA" id="ARBA00022989"/>
    </source>
</evidence>
<keyword evidence="8" id="KW-1185">Reference proteome</keyword>
<keyword evidence="4 6" id="KW-1133">Transmembrane helix</keyword>
<accession>A0ABD1LAL1</accession>
<organism evidence="7 8">
    <name type="scientific">Flemingia macrophylla</name>
    <dbReference type="NCBI Taxonomy" id="520843"/>
    <lineage>
        <taxon>Eukaryota</taxon>
        <taxon>Viridiplantae</taxon>
        <taxon>Streptophyta</taxon>
        <taxon>Embryophyta</taxon>
        <taxon>Tracheophyta</taxon>
        <taxon>Spermatophyta</taxon>
        <taxon>Magnoliopsida</taxon>
        <taxon>eudicotyledons</taxon>
        <taxon>Gunneridae</taxon>
        <taxon>Pentapetalae</taxon>
        <taxon>rosids</taxon>
        <taxon>fabids</taxon>
        <taxon>Fabales</taxon>
        <taxon>Fabaceae</taxon>
        <taxon>Papilionoideae</taxon>
        <taxon>50 kb inversion clade</taxon>
        <taxon>NPAAA clade</taxon>
        <taxon>indigoferoid/millettioid clade</taxon>
        <taxon>Phaseoleae</taxon>
        <taxon>Flemingia</taxon>
    </lineage>
</organism>
<evidence type="ECO:0000256" key="3">
    <source>
        <dbReference type="ARBA" id="ARBA00022692"/>
    </source>
</evidence>
<feature type="transmembrane region" description="Helical" evidence="6">
    <location>
        <begin position="178"/>
        <end position="198"/>
    </location>
</feature>
<dbReference type="GO" id="GO:0016020">
    <property type="term" value="C:membrane"/>
    <property type="evidence" value="ECO:0007669"/>
    <property type="project" value="UniProtKB-SubCell"/>
</dbReference>
<feature type="transmembrane region" description="Helical" evidence="6">
    <location>
        <begin position="248"/>
        <end position="268"/>
    </location>
</feature>
<feature type="transmembrane region" description="Helical" evidence="6">
    <location>
        <begin position="401"/>
        <end position="425"/>
    </location>
</feature>
<feature type="transmembrane region" description="Helical" evidence="6">
    <location>
        <begin position="330"/>
        <end position="352"/>
    </location>
</feature>
<evidence type="ECO:0000256" key="6">
    <source>
        <dbReference type="RuleBase" id="RU004914"/>
    </source>
</evidence>
<name>A0ABD1LAL1_9FABA</name>
<feature type="transmembrane region" description="Helical" evidence="6">
    <location>
        <begin position="372"/>
        <end position="394"/>
    </location>
</feature>
<evidence type="ECO:0000313" key="7">
    <source>
        <dbReference type="EMBL" id="KAL2320545.1"/>
    </source>
</evidence>
<dbReference type="NCBIfam" id="TIGR00797">
    <property type="entry name" value="matE"/>
    <property type="match status" value="1"/>
</dbReference>
<evidence type="ECO:0000313" key="8">
    <source>
        <dbReference type="Proteomes" id="UP001603857"/>
    </source>
</evidence>
<proteinExistence type="inferred from homology"/>
<dbReference type="AlphaFoldDB" id="A0ABD1LAL1"/>
<gene>
    <name evidence="7" type="ORF">Fmac_029514</name>
</gene>